<dbReference type="EMBL" id="JAGINT010000002">
    <property type="protein sequence ID" value="MBP2353518.1"/>
    <property type="molecule type" value="Genomic_DNA"/>
</dbReference>
<evidence type="ECO:0000313" key="3">
    <source>
        <dbReference type="Proteomes" id="UP000755585"/>
    </source>
</evidence>
<keyword evidence="1" id="KW-1133">Transmembrane helix</keyword>
<comment type="caution">
    <text evidence="2">The sequence shown here is derived from an EMBL/GenBank/DDBJ whole genome shotgun (WGS) entry which is preliminary data.</text>
</comment>
<feature type="transmembrane region" description="Helical" evidence="1">
    <location>
        <begin position="12"/>
        <end position="37"/>
    </location>
</feature>
<gene>
    <name evidence="2" type="ORF">JOF29_004628</name>
</gene>
<feature type="transmembrane region" description="Helical" evidence="1">
    <location>
        <begin position="87"/>
        <end position="109"/>
    </location>
</feature>
<keyword evidence="1" id="KW-0812">Transmembrane</keyword>
<dbReference type="Proteomes" id="UP000755585">
    <property type="component" value="Unassembled WGS sequence"/>
</dbReference>
<keyword evidence="1" id="KW-0472">Membrane</keyword>
<evidence type="ECO:0008006" key="4">
    <source>
        <dbReference type="Google" id="ProtNLM"/>
    </source>
</evidence>
<proteinExistence type="predicted"/>
<evidence type="ECO:0000256" key="1">
    <source>
        <dbReference type="SAM" id="Phobius"/>
    </source>
</evidence>
<organism evidence="2 3">
    <name type="scientific">Kribbella aluminosa</name>
    <dbReference type="NCBI Taxonomy" id="416017"/>
    <lineage>
        <taxon>Bacteria</taxon>
        <taxon>Bacillati</taxon>
        <taxon>Actinomycetota</taxon>
        <taxon>Actinomycetes</taxon>
        <taxon>Propionibacteriales</taxon>
        <taxon>Kribbellaceae</taxon>
        <taxon>Kribbella</taxon>
    </lineage>
</organism>
<feature type="transmembrane region" description="Helical" evidence="1">
    <location>
        <begin position="43"/>
        <end position="67"/>
    </location>
</feature>
<protein>
    <recommendedName>
        <fullName evidence="4">DUF624 domain-containing protein</fullName>
    </recommendedName>
</protein>
<accession>A0ABS4UPF2</accession>
<sequence length="219" mass="22281">MTGHLPAAFRALWHELPLLAATGVLICTAAGLVVLVSPGVSPLSVLLGALVISPVWGAVIATTDAVVRAEPTGVPVLLRNVRRHAVAGLAVGVVPGVVVAVGLLNWQLFAGSGSWPLPSSAVFAVPLAVSGCASVLLLLASCYAFSLRVTAGLRGKQLWFTALHLVARAPLVPLGVLALAFVALLLGTSVTASLLLLAPGPVALFASAGTWTEKHALHR</sequence>
<name>A0ABS4UPF2_9ACTN</name>
<reference evidence="2 3" key="1">
    <citation type="submission" date="2021-03" db="EMBL/GenBank/DDBJ databases">
        <title>Sequencing the genomes of 1000 actinobacteria strains.</title>
        <authorList>
            <person name="Klenk H.-P."/>
        </authorList>
    </citation>
    <scope>NUCLEOTIDE SEQUENCE [LARGE SCALE GENOMIC DNA]</scope>
    <source>
        <strain evidence="2 3">DSM 18824</strain>
    </source>
</reference>
<evidence type="ECO:0000313" key="2">
    <source>
        <dbReference type="EMBL" id="MBP2353518.1"/>
    </source>
</evidence>
<feature type="transmembrane region" description="Helical" evidence="1">
    <location>
        <begin position="121"/>
        <end position="146"/>
    </location>
</feature>
<feature type="transmembrane region" description="Helical" evidence="1">
    <location>
        <begin position="158"/>
        <end position="186"/>
    </location>
</feature>
<feature type="transmembrane region" description="Helical" evidence="1">
    <location>
        <begin position="192"/>
        <end position="211"/>
    </location>
</feature>
<keyword evidence="3" id="KW-1185">Reference proteome</keyword>
<dbReference type="RefSeq" id="WP_209696464.1">
    <property type="nucleotide sequence ID" value="NZ_BAAAVU010000001.1"/>
</dbReference>